<evidence type="ECO:0000256" key="1">
    <source>
        <dbReference type="SAM" id="MobiDB-lite"/>
    </source>
</evidence>
<evidence type="ECO:0000313" key="3">
    <source>
        <dbReference type="EMBL" id="KAJ7354830.1"/>
    </source>
</evidence>
<accession>A0A9W9YK57</accession>
<feature type="compositionally biased region" description="Basic and acidic residues" evidence="1">
    <location>
        <begin position="10"/>
        <end position="21"/>
    </location>
</feature>
<sequence>MADYQTLVEETDHIVDDERAKKPVTGAEKASVEPNIISASATQAKNPAVHGREKTDRHVHDDVESAKRQQLEQITRGFGAQTFTPASYDKTQQPRKGPWLLVVLLVVFPLKRDRILTKATLGHPSTWSCCTPSSNGISSSAGQWFAPVSGTIKSKNLSRKAWRLAYSVYQAAVVAFMWSFFLYSMGIFSPLRTLEEVDWLCPLTDIKNMAYGLCWIVNQHTGLAFFLWSNLEDLLKQLSITTEDIRKRASSSSIFWFMVWSVILLFTVPIGLHVAQMVMPDFIVSAKLQRRQDHSDQKWNRFFALPVFYAFLNMLFFLKLRSGKFKEELESWSLSERGTGQTTSHKGEETHQKTRRRRFVFFLTLYNRHASVDLSTGSFLHRRGNRDGDHLESHGAFPTSQRYNQLTGQLTGQLTNFGSHSRTYQGFSPQLAWKTYKLKTQEIIVTAILDITQNVVLYALPLYKMSTLKSCLKSVLEAVEDSDYGEQRPQQNTGHEQQDNSTPGKTRKILKRTSGITALPVSECSVEK</sequence>
<keyword evidence="2" id="KW-0812">Transmembrane</keyword>
<feature type="transmembrane region" description="Helical" evidence="2">
    <location>
        <begin position="164"/>
        <end position="189"/>
    </location>
</feature>
<gene>
    <name evidence="3" type="ORF">OS493_029836</name>
</gene>
<dbReference type="OrthoDB" id="6012407at2759"/>
<evidence type="ECO:0000313" key="4">
    <source>
        <dbReference type="Proteomes" id="UP001163046"/>
    </source>
</evidence>
<feature type="region of interest" description="Disordered" evidence="1">
    <location>
        <begin position="482"/>
        <end position="514"/>
    </location>
</feature>
<dbReference type="EMBL" id="MU827332">
    <property type="protein sequence ID" value="KAJ7354830.1"/>
    <property type="molecule type" value="Genomic_DNA"/>
</dbReference>
<keyword evidence="4" id="KW-1185">Reference proteome</keyword>
<reference evidence="3" key="1">
    <citation type="submission" date="2023-01" db="EMBL/GenBank/DDBJ databases">
        <title>Genome assembly of the deep-sea coral Lophelia pertusa.</title>
        <authorList>
            <person name="Herrera S."/>
            <person name="Cordes E."/>
        </authorList>
    </citation>
    <scope>NUCLEOTIDE SEQUENCE</scope>
    <source>
        <strain evidence="3">USNM1676648</strain>
        <tissue evidence="3">Polyp</tissue>
    </source>
</reference>
<keyword evidence="2" id="KW-1133">Transmembrane helix</keyword>
<name>A0A9W9YK57_9CNID</name>
<feature type="transmembrane region" description="Helical" evidence="2">
    <location>
        <begin position="299"/>
        <end position="318"/>
    </location>
</feature>
<feature type="transmembrane region" description="Helical" evidence="2">
    <location>
        <begin position="254"/>
        <end position="279"/>
    </location>
</feature>
<feature type="region of interest" description="Disordered" evidence="1">
    <location>
        <begin position="1"/>
        <end position="60"/>
    </location>
</feature>
<proteinExistence type="predicted"/>
<dbReference type="AlphaFoldDB" id="A0A9W9YK57"/>
<feature type="compositionally biased region" description="Polar residues" evidence="1">
    <location>
        <begin position="488"/>
        <end position="504"/>
    </location>
</feature>
<protein>
    <submittedName>
        <fullName evidence="3">Uncharacterized protein</fullName>
    </submittedName>
</protein>
<dbReference type="Proteomes" id="UP001163046">
    <property type="component" value="Unassembled WGS sequence"/>
</dbReference>
<comment type="caution">
    <text evidence="3">The sequence shown here is derived from an EMBL/GenBank/DDBJ whole genome shotgun (WGS) entry which is preliminary data.</text>
</comment>
<feature type="compositionally biased region" description="Basic and acidic residues" evidence="1">
    <location>
        <begin position="50"/>
        <end position="60"/>
    </location>
</feature>
<organism evidence="3 4">
    <name type="scientific">Desmophyllum pertusum</name>
    <dbReference type="NCBI Taxonomy" id="174260"/>
    <lineage>
        <taxon>Eukaryota</taxon>
        <taxon>Metazoa</taxon>
        <taxon>Cnidaria</taxon>
        <taxon>Anthozoa</taxon>
        <taxon>Hexacorallia</taxon>
        <taxon>Scleractinia</taxon>
        <taxon>Caryophylliina</taxon>
        <taxon>Caryophylliidae</taxon>
        <taxon>Desmophyllum</taxon>
    </lineage>
</organism>
<evidence type="ECO:0000256" key="2">
    <source>
        <dbReference type="SAM" id="Phobius"/>
    </source>
</evidence>
<keyword evidence="2" id="KW-0472">Membrane</keyword>